<feature type="transmembrane region" description="Helical" evidence="1">
    <location>
        <begin position="38"/>
        <end position="57"/>
    </location>
</feature>
<organism evidence="2 3">
    <name type="scientific">Paracoccus alcaliphilus</name>
    <dbReference type="NCBI Taxonomy" id="34002"/>
    <lineage>
        <taxon>Bacteria</taxon>
        <taxon>Pseudomonadati</taxon>
        <taxon>Pseudomonadota</taxon>
        <taxon>Alphaproteobacteria</taxon>
        <taxon>Rhodobacterales</taxon>
        <taxon>Paracoccaceae</taxon>
        <taxon>Paracoccus</taxon>
    </lineage>
</organism>
<dbReference type="STRING" id="34002.SAMN04489859_10179"/>
<protein>
    <submittedName>
        <fullName evidence="2">Uncharacterized protein</fullName>
    </submittedName>
</protein>
<dbReference type="EMBL" id="FODE01000017">
    <property type="protein sequence ID" value="SEN79407.1"/>
    <property type="molecule type" value="Genomic_DNA"/>
</dbReference>
<feature type="transmembrane region" description="Helical" evidence="1">
    <location>
        <begin position="12"/>
        <end position="32"/>
    </location>
</feature>
<proteinExistence type="predicted"/>
<evidence type="ECO:0000256" key="1">
    <source>
        <dbReference type="SAM" id="Phobius"/>
    </source>
</evidence>
<dbReference type="AlphaFoldDB" id="A0A1H8JGP9"/>
<keyword evidence="3" id="KW-1185">Reference proteome</keyword>
<keyword evidence="1" id="KW-0472">Membrane</keyword>
<dbReference type="RefSeq" id="WP_139208170.1">
    <property type="nucleotide sequence ID" value="NZ_CP067124.1"/>
</dbReference>
<reference evidence="2 3" key="1">
    <citation type="submission" date="2016-10" db="EMBL/GenBank/DDBJ databases">
        <authorList>
            <person name="de Groot N.N."/>
        </authorList>
    </citation>
    <scope>NUCLEOTIDE SEQUENCE [LARGE SCALE GENOMIC DNA]</scope>
    <source>
        <strain evidence="2 3">DSM 8512</strain>
    </source>
</reference>
<evidence type="ECO:0000313" key="2">
    <source>
        <dbReference type="EMBL" id="SEN79407.1"/>
    </source>
</evidence>
<gene>
    <name evidence="2" type="ORF">SAMN04489859_10179</name>
</gene>
<dbReference type="Proteomes" id="UP000199054">
    <property type="component" value="Unassembled WGS sequence"/>
</dbReference>
<name>A0A1H8JGP9_9RHOB</name>
<accession>A0A1H8JGP9</accession>
<evidence type="ECO:0000313" key="3">
    <source>
        <dbReference type="Proteomes" id="UP000199054"/>
    </source>
</evidence>
<keyword evidence="1" id="KW-1133">Transmembrane helix</keyword>
<keyword evidence="1" id="KW-0812">Transmembrane</keyword>
<sequence length="61" mass="6377">MTEQTAPDDNRLTIRVILGLLVTILIVAALVMQFGLAALGFVGIAATVVVFAIMLAFTTGN</sequence>